<dbReference type="PANTHER" id="PTHR30250">
    <property type="entry name" value="PST FAMILY PREDICTED COLANIC ACID TRANSPORTER"/>
    <property type="match status" value="1"/>
</dbReference>
<dbReference type="EMBL" id="FTOG01000001">
    <property type="protein sequence ID" value="SIS42624.1"/>
    <property type="molecule type" value="Genomic_DNA"/>
</dbReference>
<dbReference type="OrthoDB" id="5785171at2"/>
<keyword evidence="2" id="KW-1003">Cell membrane</keyword>
<keyword evidence="4 6" id="KW-1133">Transmembrane helix</keyword>
<feature type="transmembrane region" description="Helical" evidence="6">
    <location>
        <begin position="21"/>
        <end position="45"/>
    </location>
</feature>
<evidence type="ECO:0000256" key="5">
    <source>
        <dbReference type="ARBA" id="ARBA00023136"/>
    </source>
</evidence>
<dbReference type="Proteomes" id="UP000186221">
    <property type="component" value="Unassembled WGS sequence"/>
</dbReference>
<keyword evidence="5 6" id="KW-0472">Membrane</keyword>
<dbReference type="RefSeq" id="WP_076483166.1">
    <property type="nucleotide sequence ID" value="NZ_FTOG01000001.1"/>
</dbReference>
<reference evidence="8" key="1">
    <citation type="submission" date="2017-01" db="EMBL/GenBank/DDBJ databases">
        <authorList>
            <person name="Varghese N."/>
            <person name="Submissions S."/>
        </authorList>
    </citation>
    <scope>NUCLEOTIDE SEQUENCE [LARGE SCALE GENOMIC DNA]</scope>
    <source>
        <strain evidence="8">DSM 19945</strain>
    </source>
</reference>
<feature type="transmembrane region" description="Helical" evidence="6">
    <location>
        <begin position="139"/>
        <end position="156"/>
    </location>
</feature>
<evidence type="ECO:0000256" key="2">
    <source>
        <dbReference type="ARBA" id="ARBA00022475"/>
    </source>
</evidence>
<feature type="transmembrane region" description="Helical" evidence="6">
    <location>
        <begin position="200"/>
        <end position="220"/>
    </location>
</feature>
<gene>
    <name evidence="7" type="ORF">SAMN05421580_101190</name>
</gene>
<dbReference type="PANTHER" id="PTHR30250:SF11">
    <property type="entry name" value="O-ANTIGEN TRANSPORTER-RELATED"/>
    <property type="match status" value="1"/>
</dbReference>
<evidence type="ECO:0000313" key="7">
    <source>
        <dbReference type="EMBL" id="SIS42624.1"/>
    </source>
</evidence>
<dbReference type="InterPro" id="IPR002797">
    <property type="entry name" value="Polysacc_synth"/>
</dbReference>
<evidence type="ECO:0000256" key="4">
    <source>
        <dbReference type="ARBA" id="ARBA00022989"/>
    </source>
</evidence>
<dbReference type="Pfam" id="PF01943">
    <property type="entry name" value="Polysacc_synt"/>
    <property type="match status" value="1"/>
</dbReference>
<dbReference type="STRING" id="453582.SAMN05421580_101190"/>
<accession>A0A1N7J011</accession>
<feature type="transmembrane region" description="Helical" evidence="6">
    <location>
        <begin position="176"/>
        <end position="194"/>
    </location>
</feature>
<evidence type="ECO:0000256" key="6">
    <source>
        <dbReference type="SAM" id="Phobius"/>
    </source>
</evidence>
<evidence type="ECO:0000256" key="1">
    <source>
        <dbReference type="ARBA" id="ARBA00004651"/>
    </source>
</evidence>
<proteinExistence type="predicted"/>
<name>A0A1N7J011_9RHOB</name>
<keyword evidence="8" id="KW-1185">Reference proteome</keyword>
<dbReference type="InterPro" id="IPR050833">
    <property type="entry name" value="Poly_Biosynth_Transport"/>
</dbReference>
<dbReference type="AlphaFoldDB" id="A0A1N7J011"/>
<keyword evidence="3 6" id="KW-0812">Transmembrane</keyword>
<evidence type="ECO:0000256" key="3">
    <source>
        <dbReference type="ARBA" id="ARBA00022692"/>
    </source>
</evidence>
<protein>
    <submittedName>
        <fullName evidence="7">Polysaccharide biosynthesis protein</fullName>
    </submittedName>
</protein>
<feature type="transmembrane region" description="Helical" evidence="6">
    <location>
        <begin position="102"/>
        <end position="124"/>
    </location>
</feature>
<feature type="transmembrane region" description="Helical" evidence="6">
    <location>
        <begin position="57"/>
        <end position="81"/>
    </location>
</feature>
<organism evidence="7 8">
    <name type="scientific">Rhodobacter aestuarii</name>
    <dbReference type="NCBI Taxonomy" id="453582"/>
    <lineage>
        <taxon>Bacteria</taxon>
        <taxon>Pseudomonadati</taxon>
        <taxon>Pseudomonadota</taxon>
        <taxon>Alphaproteobacteria</taxon>
        <taxon>Rhodobacterales</taxon>
        <taxon>Rhodobacter group</taxon>
        <taxon>Rhodobacter</taxon>
    </lineage>
</organism>
<evidence type="ECO:0000313" key="8">
    <source>
        <dbReference type="Proteomes" id="UP000186221"/>
    </source>
</evidence>
<comment type="subcellular location">
    <subcellularLocation>
        <location evidence="1">Cell membrane</location>
        <topology evidence="1">Multi-pass membrane protein</topology>
    </subcellularLocation>
</comment>
<sequence length="241" mass="25828">MFQTPATVHNTIGLLGRGGKYLRGAVGLTALRFASVGMGLIVTALLSRGLGVTEFGIFAFAISVATLLALPLTGGLPTLLMREIAIAEAKNTPTVSAGLTQWGYRLMGLVSLTLALLAAAAWWLGRKTGLWPWDPKESIVVALVILLVPALSWQQVQRGILSGHQKVVLGGLGEQLFRPTLMVFLVITLGAWVWPYGALGVLGLQLSATLAAILMSFALMRRNLPARINTGEEIHNREWLP</sequence>
<dbReference type="GO" id="GO:0005886">
    <property type="term" value="C:plasma membrane"/>
    <property type="evidence" value="ECO:0007669"/>
    <property type="project" value="UniProtKB-SubCell"/>
</dbReference>